<organism evidence="4">
    <name type="scientific">Nicotiana tabacum</name>
    <name type="common">Common tobacco</name>
    <dbReference type="NCBI Taxonomy" id="4097"/>
    <lineage>
        <taxon>Eukaryota</taxon>
        <taxon>Viridiplantae</taxon>
        <taxon>Streptophyta</taxon>
        <taxon>Embryophyta</taxon>
        <taxon>Tracheophyta</taxon>
        <taxon>Spermatophyta</taxon>
        <taxon>Magnoliopsida</taxon>
        <taxon>eudicotyledons</taxon>
        <taxon>Gunneridae</taxon>
        <taxon>Pentapetalae</taxon>
        <taxon>asterids</taxon>
        <taxon>lamiids</taxon>
        <taxon>Solanales</taxon>
        <taxon>Solanaceae</taxon>
        <taxon>Nicotianoideae</taxon>
        <taxon>Nicotianeae</taxon>
        <taxon>Nicotiana</taxon>
    </lineage>
</organism>
<dbReference type="OrthoDB" id="1297601at2759"/>
<dbReference type="InterPro" id="IPR053057">
    <property type="entry name" value="XLG_GTP-binding"/>
</dbReference>
<dbReference type="SUPFAM" id="SSF57903">
    <property type="entry name" value="FYVE/PHD zinc finger"/>
    <property type="match status" value="1"/>
</dbReference>
<evidence type="ECO:0000256" key="2">
    <source>
        <dbReference type="ARBA" id="ARBA00022771"/>
    </source>
</evidence>
<keyword evidence="1" id="KW-0479">Metal-binding</keyword>
<dbReference type="KEGG" id="nta:107784117"/>
<dbReference type="AlphaFoldDB" id="A0A1S3Z8F5"/>
<accession>A0A1S3Z8F5</accession>
<gene>
    <name evidence="4" type="primary">LOC107784117</name>
</gene>
<dbReference type="GO" id="GO:0008270">
    <property type="term" value="F:zinc ion binding"/>
    <property type="evidence" value="ECO:0007669"/>
    <property type="project" value="UniProtKB-KW"/>
</dbReference>
<sequence length="314" mass="35535">MGDLETLAKARRELEDLYLGVPDASVNLTFEDLSKVMMSDVSEPLPNSSLTRLPSLDFNRAFKNIVIENNYHTNNHVYQDYRRAQNHGHHVMKENDMLHGRHSDRHHNLHHGYGGHGGYHHREMDGHGNHHGHVVGGHYPYGSHGRMHVVGNSMSYDHDMSQMSGISTVSTGGRHYPGRRRPGIPHSNICTICTTYIYLFRHRCLVCGRAYCRQCVRMGMGEMPEGRKCVECLGKRFSQRYIKRAGEMGCCMGYPSRVKQQELIWAEKGPRRVVAGQSSMMMSTSRSPSPIMAHSLMGSPYSPYSSSPHHPLPL</sequence>
<dbReference type="RefSeq" id="XP_016460676.1">
    <property type="nucleotide sequence ID" value="XM_016605190.1"/>
</dbReference>
<dbReference type="InterPro" id="IPR011011">
    <property type="entry name" value="Znf_FYVE_PHD"/>
</dbReference>
<reference evidence="4" key="1">
    <citation type="submission" date="2025-08" db="UniProtKB">
        <authorList>
            <consortium name="RefSeq"/>
        </authorList>
    </citation>
    <scope>IDENTIFICATION</scope>
</reference>
<keyword evidence="3" id="KW-0862">Zinc</keyword>
<dbReference type="OMA" id="YLFRHRC"/>
<proteinExistence type="predicted"/>
<evidence type="ECO:0008006" key="5">
    <source>
        <dbReference type="Google" id="ProtNLM"/>
    </source>
</evidence>
<protein>
    <recommendedName>
        <fullName evidence="5">Extra-large guanine nucleotide-binding protein 3-like</fullName>
    </recommendedName>
</protein>
<evidence type="ECO:0000256" key="1">
    <source>
        <dbReference type="ARBA" id="ARBA00022723"/>
    </source>
</evidence>
<dbReference type="PANTHER" id="PTHR36486:SF2">
    <property type="entry name" value="OS01G0977800 PROTEIN"/>
    <property type="match status" value="1"/>
</dbReference>
<dbReference type="PANTHER" id="PTHR36486">
    <property type="entry name" value="OS01G0977800 PROTEIN"/>
    <property type="match status" value="1"/>
</dbReference>
<evidence type="ECO:0000313" key="4">
    <source>
        <dbReference type="RefSeq" id="XP_016460676.1"/>
    </source>
</evidence>
<dbReference type="PaxDb" id="4097-A0A1S3Z8F5"/>
<evidence type="ECO:0000256" key="3">
    <source>
        <dbReference type="ARBA" id="ARBA00022833"/>
    </source>
</evidence>
<keyword evidence="2" id="KW-0863">Zinc-finger</keyword>
<dbReference type="STRING" id="4097.A0A1S3Z8F5"/>
<name>A0A1S3Z8F5_TOBAC</name>